<evidence type="ECO:0000313" key="3">
    <source>
        <dbReference type="EMBL" id="GFS11391.1"/>
    </source>
</evidence>
<feature type="non-terminal residue" evidence="3">
    <location>
        <position position="131"/>
    </location>
</feature>
<evidence type="ECO:0000313" key="4">
    <source>
        <dbReference type="Proteomes" id="UP000762676"/>
    </source>
</evidence>
<gene>
    <name evidence="3" type="ORF">ElyMa_004833200</name>
</gene>
<proteinExistence type="inferred from homology"/>
<comment type="similarity">
    <text evidence="1">Belongs to the ORC5 family.</text>
</comment>
<feature type="domain" description="Orc1-like AAA ATPase" evidence="2">
    <location>
        <begin position="2"/>
        <end position="130"/>
    </location>
</feature>
<dbReference type="PANTHER" id="PTHR12705">
    <property type="entry name" value="ORIGIN RECOGNITION COMPLEX SUBUNIT 5"/>
    <property type="match status" value="1"/>
</dbReference>
<sequence length="131" mass="14908">MTPGSVFVYGHTGTGKSLVIQSLLKYHKLPHIFINCVECSSLRFLVEEILNNLPLQCSSQSETSSRAQDMLDYEESFIRCEDLTDFVRNLKGLVSDSELKRETLYIVLDKAERLRSTNSVLLPALLRLQEL</sequence>
<dbReference type="EMBL" id="BMAT01009671">
    <property type="protein sequence ID" value="GFS11391.1"/>
    <property type="molecule type" value="Genomic_DNA"/>
</dbReference>
<keyword evidence="4" id="KW-1185">Reference proteome</keyword>
<accession>A0AAV4ISB7</accession>
<dbReference type="GO" id="GO:0003688">
    <property type="term" value="F:DNA replication origin binding"/>
    <property type="evidence" value="ECO:0007669"/>
    <property type="project" value="TreeGrafter"/>
</dbReference>
<dbReference type="InterPro" id="IPR020796">
    <property type="entry name" value="ORC5"/>
</dbReference>
<dbReference type="AlphaFoldDB" id="A0AAV4ISB7"/>
<dbReference type="Pfam" id="PF13191">
    <property type="entry name" value="AAA_16"/>
    <property type="match status" value="1"/>
</dbReference>
<name>A0AAV4ISB7_9GAST</name>
<evidence type="ECO:0000259" key="2">
    <source>
        <dbReference type="Pfam" id="PF13191"/>
    </source>
</evidence>
<comment type="caution">
    <text evidence="3">The sequence shown here is derived from an EMBL/GenBank/DDBJ whole genome shotgun (WGS) entry which is preliminary data.</text>
</comment>
<dbReference type="Proteomes" id="UP000762676">
    <property type="component" value="Unassembled WGS sequence"/>
</dbReference>
<evidence type="ECO:0000256" key="1">
    <source>
        <dbReference type="ARBA" id="ARBA00006269"/>
    </source>
</evidence>
<dbReference type="SUPFAM" id="SSF52540">
    <property type="entry name" value="P-loop containing nucleoside triphosphate hydrolases"/>
    <property type="match status" value="1"/>
</dbReference>
<organism evidence="3 4">
    <name type="scientific">Elysia marginata</name>
    <dbReference type="NCBI Taxonomy" id="1093978"/>
    <lineage>
        <taxon>Eukaryota</taxon>
        <taxon>Metazoa</taxon>
        <taxon>Spiralia</taxon>
        <taxon>Lophotrochozoa</taxon>
        <taxon>Mollusca</taxon>
        <taxon>Gastropoda</taxon>
        <taxon>Heterobranchia</taxon>
        <taxon>Euthyneura</taxon>
        <taxon>Panpulmonata</taxon>
        <taxon>Sacoglossa</taxon>
        <taxon>Placobranchoidea</taxon>
        <taxon>Plakobranchidae</taxon>
        <taxon>Elysia</taxon>
    </lineage>
</organism>
<dbReference type="Gene3D" id="3.40.50.300">
    <property type="entry name" value="P-loop containing nucleotide triphosphate hydrolases"/>
    <property type="match status" value="1"/>
</dbReference>
<dbReference type="PANTHER" id="PTHR12705:SF0">
    <property type="entry name" value="ORIGIN RECOGNITION COMPLEX SUBUNIT 5"/>
    <property type="match status" value="1"/>
</dbReference>
<dbReference type="InterPro" id="IPR027417">
    <property type="entry name" value="P-loop_NTPase"/>
</dbReference>
<protein>
    <submittedName>
        <fullName evidence="3">Origin recognition complex subunit 5</fullName>
    </submittedName>
</protein>
<dbReference type="InterPro" id="IPR041664">
    <property type="entry name" value="AAA_16"/>
</dbReference>
<dbReference type="GO" id="GO:0005664">
    <property type="term" value="C:nuclear origin of replication recognition complex"/>
    <property type="evidence" value="ECO:0007669"/>
    <property type="project" value="TreeGrafter"/>
</dbReference>
<reference evidence="3 4" key="1">
    <citation type="journal article" date="2021" name="Elife">
        <title>Chloroplast acquisition without the gene transfer in kleptoplastic sea slugs, Plakobranchus ocellatus.</title>
        <authorList>
            <person name="Maeda T."/>
            <person name="Takahashi S."/>
            <person name="Yoshida T."/>
            <person name="Shimamura S."/>
            <person name="Takaki Y."/>
            <person name="Nagai Y."/>
            <person name="Toyoda A."/>
            <person name="Suzuki Y."/>
            <person name="Arimoto A."/>
            <person name="Ishii H."/>
            <person name="Satoh N."/>
            <person name="Nishiyama T."/>
            <person name="Hasebe M."/>
            <person name="Maruyama T."/>
            <person name="Minagawa J."/>
            <person name="Obokata J."/>
            <person name="Shigenobu S."/>
        </authorList>
    </citation>
    <scope>NUCLEOTIDE SEQUENCE [LARGE SCALE GENOMIC DNA]</scope>
</reference>
<dbReference type="GO" id="GO:0006270">
    <property type="term" value="P:DNA replication initiation"/>
    <property type="evidence" value="ECO:0007669"/>
    <property type="project" value="TreeGrafter"/>
</dbReference>